<gene>
    <name evidence="1" type="ORF">POPTR_004G044600</name>
</gene>
<evidence type="ECO:0000313" key="2">
    <source>
        <dbReference type="Proteomes" id="UP000006729"/>
    </source>
</evidence>
<evidence type="ECO:0000313" key="1">
    <source>
        <dbReference type="EMBL" id="PNT39554.1"/>
    </source>
</evidence>
<name>A0A2K2APV3_POPTR</name>
<keyword evidence="2" id="KW-1185">Reference proteome</keyword>
<proteinExistence type="predicted"/>
<reference evidence="1 2" key="1">
    <citation type="journal article" date="2006" name="Science">
        <title>The genome of black cottonwood, Populus trichocarpa (Torr. &amp; Gray).</title>
        <authorList>
            <person name="Tuskan G.A."/>
            <person name="Difazio S."/>
            <person name="Jansson S."/>
            <person name="Bohlmann J."/>
            <person name="Grigoriev I."/>
            <person name="Hellsten U."/>
            <person name="Putnam N."/>
            <person name="Ralph S."/>
            <person name="Rombauts S."/>
            <person name="Salamov A."/>
            <person name="Schein J."/>
            <person name="Sterck L."/>
            <person name="Aerts A."/>
            <person name="Bhalerao R.R."/>
            <person name="Bhalerao R.P."/>
            <person name="Blaudez D."/>
            <person name="Boerjan W."/>
            <person name="Brun A."/>
            <person name="Brunner A."/>
            <person name="Busov V."/>
            <person name="Campbell M."/>
            <person name="Carlson J."/>
            <person name="Chalot M."/>
            <person name="Chapman J."/>
            <person name="Chen G.L."/>
            <person name="Cooper D."/>
            <person name="Coutinho P.M."/>
            <person name="Couturier J."/>
            <person name="Covert S."/>
            <person name="Cronk Q."/>
            <person name="Cunningham R."/>
            <person name="Davis J."/>
            <person name="Degroeve S."/>
            <person name="Dejardin A."/>
            <person name="Depamphilis C."/>
            <person name="Detter J."/>
            <person name="Dirks B."/>
            <person name="Dubchak I."/>
            <person name="Duplessis S."/>
            <person name="Ehlting J."/>
            <person name="Ellis B."/>
            <person name="Gendler K."/>
            <person name="Goodstein D."/>
            <person name="Gribskov M."/>
            <person name="Grimwood J."/>
            <person name="Groover A."/>
            <person name="Gunter L."/>
            <person name="Hamberger B."/>
            <person name="Heinze B."/>
            <person name="Helariutta Y."/>
            <person name="Henrissat B."/>
            <person name="Holligan D."/>
            <person name="Holt R."/>
            <person name="Huang W."/>
            <person name="Islam-Faridi N."/>
            <person name="Jones S."/>
            <person name="Jones-Rhoades M."/>
            <person name="Jorgensen R."/>
            <person name="Joshi C."/>
            <person name="Kangasjarvi J."/>
            <person name="Karlsson J."/>
            <person name="Kelleher C."/>
            <person name="Kirkpatrick R."/>
            <person name="Kirst M."/>
            <person name="Kohler A."/>
            <person name="Kalluri U."/>
            <person name="Larimer F."/>
            <person name="Leebens-Mack J."/>
            <person name="Leple J.C."/>
            <person name="Locascio P."/>
            <person name="Lou Y."/>
            <person name="Lucas S."/>
            <person name="Martin F."/>
            <person name="Montanini B."/>
            <person name="Napoli C."/>
            <person name="Nelson D.R."/>
            <person name="Nelson C."/>
            <person name="Nieminen K."/>
            <person name="Nilsson O."/>
            <person name="Pereda V."/>
            <person name="Peter G."/>
            <person name="Philippe R."/>
            <person name="Pilate G."/>
            <person name="Poliakov A."/>
            <person name="Razumovskaya J."/>
            <person name="Richardson P."/>
            <person name="Rinaldi C."/>
            <person name="Ritland K."/>
            <person name="Rouze P."/>
            <person name="Ryaboy D."/>
            <person name="Schmutz J."/>
            <person name="Schrader J."/>
            <person name="Segerman B."/>
            <person name="Shin H."/>
            <person name="Siddiqui A."/>
            <person name="Sterky F."/>
            <person name="Terry A."/>
            <person name="Tsai C.J."/>
            <person name="Uberbacher E."/>
            <person name="Unneberg P."/>
            <person name="Vahala J."/>
            <person name="Wall K."/>
            <person name="Wessler S."/>
            <person name="Yang G."/>
            <person name="Yin T."/>
            <person name="Douglas C."/>
            <person name="Marra M."/>
            <person name="Sandberg G."/>
            <person name="Van de Peer Y."/>
            <person name="Rokhsar D."/>
        </authorList>
    </citation>
    <scope>NUCLEOTIDE SEQUENCE [LARGE SCALE GENOMIC DNA]</scope>
    <source>
        <strain evidence="2">cv. Nisqually</strain>
    </source>
</reference>
<dbReference type="Proteomes" id="UP000006729">
    <property type="component" value="Chromosome 4"/>
</dbReference>
<protein>
    <submittedName>
        <fullName evidence="1">Uncharacterized protein</fullName>
    </submittedName>
</protein>
<sequence length="87" mass="10519">MKNKNIRVGFICLRFFQHISRLQIFNVREYVQLTRLNLYFKSPYMPLFPFRFCKIVYMFGDSTGVAKEKKVIYYTVLFSINFITLVL</sequence>
<dbReference type="InParanoid" id="A0A2K2APV3"/>
<dbReference type="AlphaFoldDB" id="A0A2K2APV3"/>
<organism evidence="1 2">
    <name type="scientific">Populus trichocarpa</name>
    <name type="common">Western balsam poplar</name>
    <name type="synonym">Populus balsamifera subsp. trichocarpa</name>
    <dbReference type="NCBI Taxonomy" id="3694"/>
    <lineage>
        <taxon>Eukaryota</taxon>
        <taxon>Viridiplantae</taxon>
        <taxon>Streptophyta</taxon>
        <taxon>Embryophyta</taxon>
        <taxon>Tracheophyta</taxon>
        <taxon>Spermatophyta</taxon>
        <taxon>Magnoliopsida</taxon>
        <taxon>eudicotyledons</taxon>
        <taxon>Gunneridae</taxon>
        <taxon>Pentapetalae</taxon>
        <taxon>rosids</taxon>
        <taxon>fabids</taxon>
        <taxon>Malpighiales</taxon>
        <taxon>Salicaceae</taxon>
        <taxon>Saliceae</taxon>
        <taxon>Populus</taxon>
    </lineage>
</organism>
<accession>A0A2K2APV3</accession>
<dbReference type="EMBL" id="CM009293">
    <property type="protein sequence ID" value="PNT39554.1"/>
    <property type="molecule type" value="Genomic_DNA"/>
</dbReference>